<dbReference type="InterPro" id="IPR029058">
    <property type="entry name" value="AB_hydrolase_fold"/>
</dbReference>
<dbReference type="Pfam" id="PF08237">
    <property type="entry name" value="PE-PPE"/>
    <property type="match status" value="1"/>
</dbReference>
<dbReference type="Proteomes" id="UP000192327">
    <property type="component" value="Unassembled WGS sequence"/>
</dbReference>
<keyword evidence="4" id="KW-1185">Reference proteome</keyword>
<evidence type="ECO:0000259" key="1">
    <source>
        <dbReference type="Pfam" id="PF08237"/>
    </source>
</evidence>
<accession>A0A5C7Y674</accession>
<evidence type="ECO:0000313" key="3">
    <source>
        <dbReference type="EMBL" id="TXI57092.1"/>
    </source>
</evidence>
<gene>
    <name evidence="2" type="ORF">BST15_19580</name>
    <name evidence="3" type="ORF">E6Q54_08730</name>
</gene>
<reference evidence="2 4" key="1">
    <citation type="submission" date="2016-12" db="EMBL/GenBank/DDBJ databases">
        <title>The new phylogeny of genus Mycobacterium.</title>
        <authorList>
            <person name="Tortoli E."/>
            <person name="Trovato A."/>
            <person name="Cirillo D.M."/>
        </authorList>
    </citation>
    <scope>NUCLEOTIDE SEQUENCE [LARGE SCALE GENOMIC DNA]</scope>
    <source>
        <strain evidence="2 4">DSM 44942</strain>
    </source>
</reference>
<dbReference type="Proteomes" id="UP000321797">
    <property type="component" value="Unassembled WGS sequence"/>
</dbReference>
<protein>
    <submittedName>
        <fullName evidence="2">PE family protein</fullName>
    </submittedName>
    <submittedName>
        <fullName evidence="3">PE-PPE domain-containing protein</fullName>
    </submittedName>
</protein>
<comment type="caution">
    <text evidence="3">The sequence shown here is derived from an EMBL/GenBank/DDBJ whole genome shotgun (WGS) entry which is preliminary data.</text>
</comment>
<dbReference type="SUPFAM" id="SSF53474">
    <property type="entry name" value="alpha/beta-Hydrolases"/>
    <property type="match status" value="1"/>
</dbReference>
<organism evidence="3 5">
    <name type="scientific">Mycolicibacter arupensis</name>
    <dbReference type="NCBI Taxonomy" id="342002"/>
    <lineage>
        <taxon>Bacteria</taxon>
        <taxon>Bacillati</taxon>
        <taxon>Actinomycetota</taxon>
        <taxon>Actinomycetes</taxon>
        <taxon>Mycobacteriales</taxon>
        <taxon>Mycobacteriaceae</taxon>
        <taxon>Mycolicibacter</taxon>
    </lineage>
</organism>
<evidence type="ECO:0000313" key="4">
    <source>
        <dbReference type="Proteomes" id="UP000192327"/>
    </source>
</evidence>
<dbReference type="EMBL" id="MVHH01000071">
    <property type="protein sequence ID" value="OQZ91824.1"/>
    <property type="molecule type" value="Genomic_DNA"/>
</dbReference>
<proteinExistence type="predicted"/>
<dbReference type="AlphaFoldDB" id="A0A5C7Y674"/>
<reference evidence="3 5" key="2">
    <citation type="submission" date="2018-09" db="EMBL/GenBank/DDBJ databases">
        <title>Metagenome Assembled Genomes from an Advanced Water Purification Facility.</title>
        <authorList>
            <person name="Stamps B.W."/>
            <person name="Spear J.R."/>
        </authorList>
    </citation>
    <scope>NUCLEOTIDE SEQUENCE [LARGE SCALE GENOMIC DNA]</scope>
    <source>
        <strain evidence="3">Bin_29_2</strain>
    </source>
</reference>
<evidence type="ECO:0000313" key="5">
    <source>
        <dbReference type="Proteomes" id="UP000321797"/>
    </source>
</evidence>
<dbReference type="EMBL" id="SSGD01000040">
    <property type="protein sequence ID" value="TXI57092.1"/>
    <property type="molecule type" value="Genomic_DNA"/>
</dbReference>
<evidence type="ECO:0000313" key="2">
    <source>
        <dbReference type="EMBL" id="OQZ91824.1"/>
    </source>
</evidence>
<dbReference type="OrthoDB" id="4759454at2"/>
<dbReference type="InterPro" id="IPR013228">
    <property type="entry name" value="PE-PPE_C"/>
</dbReference>
<feature type="domain" description="PE-PPE" evidence="1">
    <location>
        <begin position="98"/>
        <end position="315"/>
    </location>
</feature>
<name>A0A5C7Y674_9MYCO</name>
<dbReference type="RefSeq" id="WP_052751423.1">
    <property type="nucleotide sequence ID" value="NZ_JACKUJ010000006.1"/>
</dbReference>
<sequence>MFDAVAARPSRYDTGLRAVLAAAVVAVGISGAPQAASLNSAPEHAQVLLSAAGAGSLASSGIALIMGPSMLPTPSEQYAETVNDLFLQPHGFDGELEVLTTPQEAYLLDESMAKGAQILSDRVLALLDEGAAGEGNPVTVFGYSQSAALTTLAMQQLYEAGVPSSAVHFVLIGDSANPLGGLLVGFADYPEIVESLAESNVTLGNPTPNDLYPTSIYTLEYDGYADFPQYFLNPFSSLNAVMGMAIQHIAYLGLTPEQIADAVLLESSPDSMISSYMIPSEYLPLLYPLLFVPITGKPIYDLLEPVMRILVNLGYGNIENGWNQGPADQPTMMSNLMPDLDWNQVSNALFSAAMSGIGAFVTDLFDPQTYVEVEMVDNPALDGLLAAMAAAGVAEGDNPSVDDMLNGMTNMMWQSLVGQYLDPAYWADAS</sequence>